<evidence type="ECO:0000313" key="10">
    <source>
        <dbReference type="Proteomes" id="UP000026961"/>
    </source>
</evidence>
<feature type="compositionally biased region" description="Polar residues" evidence="6">
    <location>
        <begin position="79"/>
        <end position="88"/>
    </location>
</feature>
<dbReference type="InterPro" id="IPR001611">
    <property type="entry name" value="Leu-rich_rpt"/>
</dbReference>
<evidence type="ECO:0000313" key="9">
    <source>
        <dbReference type="EnsemblPlants" id="OGLUM01G20740.1"/>
    </source>
</evidence>
<evidence type="ECO:0000256" key="1">
    <source>
        <dbReference type="ARBA" id="ARBA00004370"/>
    </source>
</evidence>
<keyword evidence="7" id="KW-0812">Transmembrane</keyword>
<evidence type="ECO:0000256" key="2">
    <source>
        <dbReference type="ARBA" id="ARBA00022614"/>
    </source>
</evidence>
<feature type="domain" description="Leucine-rich repeat-containing N-terminal plant-type" evidence="8">
    <location>
        <begin position="196"/>
        <end position="235"/>
    </location>
</feature>
<dbReference type="HOGENOM" id="CLU_706727_0_0_1"/>
<dbReference type="eggNOG" id="KOG0619">
    <property type="taxonomic scope" value="Eukaryota"/>
</dbReference>
<evidence type="ECO:0000256" key="6">
    <source>
        <dbReference type="SAM" id="MobiDB-lite"/>
    </source>
</evidence>
<feature type="region of interest" description="Disordered" evidence="6">
    <location>
        <begin position="127"/>
        <end position="168"/>
    </location>
</feature>
<dbReference type="InterPro" id="IPR032675">
    <property type="entry name" value="LRR_dom_sf"/>
</dbReference>
<keyword evidence="2" id="KW-0433">Leucine-rich repeat</keyword>
<evidence type="ECO:0000256" key="4">
    <source>
        <dbReference type="ARBA" id="ARBA00022737"/>
    </source>
</evidence>
<protein>
    <recommendedName>
        <fullName evidence="8">Leucine-rich repeat-containing N-terminal plant-type domain-containing protein</fullName>
    </recommendedName>
</protein>
<keyword evidence="4" id="KW-0677">Repeat</keyword>
<dbReference type="FunFam" id="3.80.10.10:FF:000024">
    <property type="entry name" value="Somatic embryogenesis receptor kinase 1"/>
    <property type="match status" value="1"/>
</dbReference>
<dbReference type="PANTHER" id="PTHR47988">
    <property type="entry name" value="SOMATIC EMBRYOGENESIS RECEPTOR KINASE 1"/>
    <property type="match status" value="1"/>
</dbReference>
<evidence type="ECO:0000256" key="5">
    <source>
        <dbReference type="ARBA" id="ARBA00023136"/>
    </source>
</evidence>
<dbReference type="Pfam" id="PF00560">
    <property type="entry name" value="LRR_1"/>
    <property type="match status" value="2"/>
</dbReference>
<organism evidence="9">
    <name type="scientific">Oryza glumipatula</name>
    <dbReference type="NCBI Taxonomy" id="40148"/>
    <lineage>
        <taxon>Eukaryota</taxon>
        <taxon>Viridiplantae</taxon>
        <taxon>Streptophyta</taxon>
        <taxon>Embryophyta</taxon>
        <taxon>Tracheophyta</taxon>
        <taxon>Spermatophyta</taxon>
        <taxon>Magnoliopsida</taxon>
        <taxon>Liliopsida</taxon>
        <taxon>Poales</taxon>
        <taxon>Poaceae</taxon>
        <taxon>BOP clade</taxon>
        <taxon>Oryzoideae</taxon>
        <taxon>Oryzeae</taxon>
        <taxon>Oryzinae</taxon>
        <taxon>Oryza</taxon>
    </lineage>
</organism>
<proteinExistence type="predicted"/>
<evidence type="ECO:0000256" key="3">
    <source>
        <dbReference type="ARBA" id="ARBA00022729"/>
    </source>
</evidence>
<evidence type="ECO:0000259" key="8">
    <source>
        <dbReference type="Pfam" id="PF08263"/>
    </source>
</evidence>
<dbReference type="GO" id="GO:0016020">
    <property type="term" value="C:membrane"/>
    <property type="evidence" value="ECO:0007669"/>
    <property type="project" value="UniProtKB-SubCell"/>
</dbReference>
<dbReference type="Pfam" id="PF08263">
    <property type="entry name" value="LRRNT_2"/>
    <property type="match status" value="1"/>
</dbReference>
<reference evidence="9" key="1">
    <citation type="submission" date="2013-08" db="EMBL/GenBank/DDBJ databases">
        <title>Oryza genome evolution.</title>
        <authorList>
            <person name="Wing R.A."/>
            <person name="Panaud O."/>
            <person name="Oliveira A.C."/>
        </authorList>
    </citation>
    <scope>NUCLEOTIDE SEQUENCE</scope>
</reference>
<accession>A0A0D9Y9L6</accession>
<name>A0A0D9Y9L6_9ORYZ</name>
<dbReference type="Gene3D" id="3.80.10.10">
    <property type="entry name" value="Ribonuclease Inhibitor"/>
    <property type="match status" value="1"/>
</dbReference>
<dbReference type="SUPFAM" id="SSF52058">
    <property type="entry name" value="L domain-like"/>
    <property type="match status" value="1"/>
</dbReference>
<dbReference type="EnsemblPlants" id="OGLUM01G20740.1">
    <property type="protein sequence ID" value="OGLUM01G20740.1"/>
    <property type="gene ID" value="OGLUM01G20740"/>
</dbReference>
<reference evidence="9" key="3">
    <citation type="submission" date="2018-05" db="EMBL/GenBank/DDBJ databases">
        <title>OgluRS3 (Oryza glumaepatula Reference Sequence Version 3).</title>
        <authorList>
            <person name="Zhang J."/>
            <person name="Kudrna D."/>
            <person name="Lee S."/>
            <person name="Talag J."/>
            <person name="Welchert J."/>
            <person name="Wing R.A."/>
        </authorList>
    </citation>
    <scope>NUCLEOTIDE SEQUENCE [LARGE SCALE GENOMIC DNA]</scope>
</reference>
<keyword evidence="3" id="KW-0732">Signal</keyword>
<dbReference type="STRING" id="40148.A0A0D9Y9L6"/>
<dbReference type="InterPro" id="IPR013210">
    <property type="entry name" value="LRR_N_plant-typ"/>
</dbReference>
<reference evidence="9" key="2">
    <citation type="submission" date="2015-04" db="UniProtKB">
        <authorList>
            <consortium name="EnsemblPlants"/>
        </authorList>
    </citation>
    <scope>IDENTIFICATION</scope>
</reference>
<sequence>MATCWWHWSTRHNTKAFFVREKLAAQSPRRDGVNRRSENDRGADSAKSTDRSPARHRAFQRTLPPPAAHGEGADRCGPSRQSTQTKPNPTHRASHLLHYGHSLFANANAHATRVHAEQYKKSPYTTSASRAAAGGGGGGVAAAAATTLPPSSCSSSSPRLSALPRARPDPGGMGAGALGVVAMVAAAVVVAMAGANSEGDALSALRRSLRDPGGVLQSWDPTLVNPCTWFHVTCDRDNRVTRLDLGNLNLSGHLVPELGKLDHLQYLINHQHWNRELYKNNIQGTIPSELGNLKNLISLDLYKNNISGTIPPTLGKLTSLVFLRLNGNRLTGPIPRELAGISSLKVVDVSSNDLCGTIPTSGPFEHIPLSNFEKNPRLEGPELQGLAVYDTNC</sequence>
<keyword evidence="5 7" id="KW-0472">Membrane</keyword>
<dbReference type="AlphaFoldDB" id="A0A0D9Y9L6"/>
<dbReference type="Proteomes" id="UP000026961">
    <property type="component" value="Chromosome 1"/>
</dbReference>
<feature type="compositionally biased region" description="Low complexity" evidence="6">
    <location>
        <begin position="141"/>
        <end position="165"/>
    </location>
</feature>
<evidence type="ECO:0000256" key="7">
    <source>
        <dbReference type="SAM" id="Phobius"/>
    </source>
</evidence>
<feature type="compositionally biased region" description="Basic and acidic residues" evidence="6">
    <location>
        <begin position="25"/>
        <end position="53"/>
    </location>
</feature>
<feature type="region of interest" description="Disordered" evidence="6">
    <location>
        <begin position="25"/>
        <end position="93"/>
    </location>
</feature>
<feature type="transmembrane region" description="Helical" evidence="7">
    <location>
        <begin position="175"/>
        <end position="195"/>
    </location>
</feature>
<keyword evidence="7" id="KW-1133">Transmembrane helix</keyword>
<dbReference type="Gramene" id="OGLUM01G20740.1">
    <property type="protein sequence ID" value="OGLUM01G20740.1"/>
    <property type="gene ID" value="OGLUM01G20740"/>
</dbReference>
<keyword evidence="10" id="KW-1185">Reference proteome</keyword>
<comment type="subcellular location">
    <subcellularLocation>
        <location evidence="1">Membrane</location>
    </subcellularLocation>
</comment>